<feature type="compositionally biased region" description="Basic and acidic residues" evidence="1">
    <location>
        <begin position="42"/>
        <end position="67"/>
    </location>
</feature>
<evidence type="ECO:0000313" key="2">
    <source>
        <dbReference type="EMBL" id="KAG8090448.1"/>
    </source>
</evidence>
<reference evidence="2" key="1">
    <citation type="journal article" date="2021" name="bioRxiv">
        <title>Whole Genome Assembly and Annotation of Northern Wild Rice, Zizania palustris L., Supports a Whole Genome Duplication in the Zizania Genus.</title>
        <authorList>
            <person name="Haas M."/>
            <person name="Kono T."/>
            <person name="Macchietto M."/>
            <person name="Millas R."/>
            <person name="McGilp L."/>
            <person name="Shao M."/>
            <person name="Duquette J."/>
            <person name="Hirsch C.N."/>
            <person name="Kimball J."/>
        </authorList>
    </citation>
    <scope>NUCLEOTIDE SEQUENCE</scope>
    <source>
        <tissue evidence="2">Fresh leaf tissue</tissue>
    </source>
</reference>
<gene>
    <name evidence="2" type="ORF">GUJ93_ZPchr0011g28390</name>
</gene>
<dbReference type="EMBL" id="JAAALK010000081">
    <property type="protein sequence ID" value="KAG8090448.1"/>
    <property type="molecule type" value="Genomic_DNA"/>
</dbReference>
<dbReference type="AlphaFoldDB" id="A0A8J6BTP9"/>
<feature type="region of interest" description="Disordered" evidence="1">
    <location>
        <begin position="40"/>
        <end position="107"/>
    </location>
</feature>
<comment type="caution">
    <text evidence="2">The sequence shown here is derived from an EMBL/GenBank/DDBJ whole genome shotgun (WGS) entry which is preliminary data.</text>
</comment>
<proteinExistence type="predicted"/>
<sequence length="126" mass="14438">MAKDFNINMRMIFEGRDSQNNINMRMQLEGGIAVHNAAALDQGRENNLKHRKVNTDNDHRKQDKKPDQLAAPNQRHADNPRGINDGNGHHKQKKPDQLAAPNQRHADNPVRYICGHMDNQITFFPL</sequence>
<dbReference type="Proteomes" id="UP000729402">
    <property type="component" value="Unassembled WGS sequence"/>
</dbReference>
<accession>A0A8J6BTP9</accession>
<name>A0A8J6BTP9_ZIZPA</name>
<reference evidence="2" key="2">
    <citation type="submission" date="2021-02" db="EMBL/GenBank/DDBJ databases">
        <authorList>
            <person name="Kimball J.A."/>
            <person name="Haas M.W."/>
            <person name="Macchietto M."/>
            <person name="Kono T."/>
            <person name="Duquette J."/>
            <person name="Shao M."/>
        </authorList>
    </citation>
    <scope>NUCLEOTIDE SEQUENCE</scope>
    <source>
        <tissue evidence="2">Fresh leaf tissue</tissue>
    </source>
</reference>
<organism evidence="2 3">
    <name type="scientific">Zizania palustris</name>
    <name type="common">Northern wild rice</name>
    <dbReference type="NCBI Taxonomy" id="103762"/>
    <lineage>
        <taxon>Eukaryota</taxon>
        <taxon>Viridiplantae</taxon>
        <taxon>Streptophyta</taxon>
        <taxon>Embryophyta</taxon>
        <taxon>Tracheophyta</taxon>
        <taxon>Spermatophyta</taxon>
        <taxon>Magnoliopsida</taxon>
        <taxon>Liliopsida</taxon>
        <taxon>Poales</taxon>
        <taxon>Poaceae</taxon>
        <taxon>BOP clade</taxon>
        <taxon>Oryzoideae</taxon>
        <taxon>Oryzeae</taxon>
        <taxon>Zizaniinae</taxon>
        <taxon>Zizania</taxon>
    </lineage>
</organism>
<evidence type="ECO:0000256" key="1">
    <source>
        <dbReference type="SAM" id="MobiDB-lite"/>
    </source>
</evidence>
<keyword evidence="3" id="KW-1185">Reference proteome</keyword>
<evidence type="ECO:0000313" key="3">
    <source>
        <dbReference type="Proteomes" id="UP000729402"/>
    </source>
</evidence>
<protein>
    <submittedName>
        <fullName evidence="2">Uncharacterized protein</fullName>
    </submittedName>
</protein>